<feature type="region of interest" description="Disordered" evidence="4">
    <location>
        <begin position="619"/>
        <end position="649"/>
    </location>
</feature>
<feature type="compositionally biased region" description="Polar residues" evidence="4">
    <location>
        <begin position="189"/>
        <end position="203"/>
    </location>
</feature>
<evidence type="ECO:0000313" key="6">
    <source>
        <dbReference type="RefSeq" id="XP_013069550.2"/>
    </source>
</evidence>
<reference evidence="6" key="1">
    <citation type="submission" date="2025-08" db="UniProtKB">
        <authorList>
            <consortium name="RefSeq"/>
        </authorList>
    </citation>
    <scope>IDENTIFICATION</scope>
</reference>
<dbReference type="GO" id="GO:0005929">
    <property type="term" value="C:cilium"/>
    <property type="evidence" value="ECO:0007669"/>
    <property type="project" value="TreeGrafter"/>
</dbReference>
<dbReference type="OrthoDB" id="2150121at2759"/>
<dbReference type="InterPro" id="IPR019579">
    <property type="entry name" value="FAM161A/B"/>
</dbReference>
<organism evidence="5 6">
    <name type="scientific">Biomphalaria glabrata</name>
    <name type="common">Bloodfluke planorb</name>
    <name type="synonym">Freshwater snail</name>
    <dbReference type="NCBI Taxonomy" id="6526"/>
    <lineage>
        <taxon>Eukaryota</taxon>
        <taxon>Metazoa</taxon>
        <taxon>Spiralia</taxon>
        <taxon>Lophotrochozoa</taxon>
        <taxon>Mollusca</taxon>
        <taxon>Gastropoda</taxon>
        <taxon>Heterobranchia</taxon>
        <taxon>Euthyneura</taxon>
        <taxon>Panpulmonata</taxon>
        <taxon>Hygrophila</taxon>
        <taxon>Lymnaeoidea</taxon>
        <taxon>Planorbidae</taxon>
        <taxon>Biomphalaria</taxon>
    </lineage>
</organism>
<dbReference type="Proteomes" id="UP001165740">
    <property type="component" value="Chromosome 3"/>
</dbReference>
<feature type="coiled-coil region" evidence="3">
    <location>
        <begin position="302"/>
        <end position="336"/>
    </location>
</feature>
<sequence>MATMASTSHRLSAFTSTCIKAPLNPKTGLSSTLHDRKTTVSFNFDDFSNEIDKAKLLNSRSFTDMMINGSLLGEQQNENLVDGNHSDWRQSIPSKEEEFYIRLQQLKEENKKTLDAYTKLYQEKIITEGIHNSQSLDFQIDKSGVDRDVDNDNAFFSVSNANVLTSPVTKVTKSKPPTGKSKIAGSDNPILSKTLPQKSITNVKKQRPNSAPHMRHSQSLDDNDWKNIFDRPKELKYDENFIISTETDQGLEKIKKLWEDFKISDYPERRHSFSSHRHKDNSNKKKEWRHRITIPQPFTMSLREALKEKKKTKAQQELEERRLEKQKQEEAECEKKFKAQPVPSHVYLPKYEEIMEKNESRRQYVKQYCKELLESQVKPFHFETREKEKKMQRAHSAPVKRTQVFKTTFKAKPVPKHIFSPEIDEKFLEEEELRKIRVRMRAKELLHEAALPPSMAEREKLKEIEKQEKAKQIKMAAKKKSVRYAHNIPDYDALYKDFQKELSRRKATKEGTVVEPFNFETERVHLHQAKNINDIDQDERNSKENHFPHQISRTTPRSALKYLGVLSNSLDSIPALSSKAADLRTIRAKKEQERINHRLAEEEEAEKRRKARESKLRQYLKEKTNANDIPNPRDSIAERLKKKRQEDRIRQEAYQREIEEMKHKIEKSPLLVEKYMAEKAKKDAENKFSKVLKSAGLNDRQLSSFREPSSPGHNLDASFNDTDRDFGCTNQSDITYTKVTSDEE</sequence>
<feature type="region of interest" description="Disordered" evidence="4">
    <location>
        <begin position="169"/>
        <end position="225"/>
    </location>
</feature>
<dbReference type="PANTHER" id="PTHR21501:SF1">
    <property type="entry name" value="PROTEIN FAM-161"/>
    <property type="match status" value="1"/>
</dbReference>
<feature type="region of interest" description="Disordered" evidence="4">
    <location>
        <begin position="697"/>
        <end position="730"/>
    </location>
</feature>
<evidence type="ECO:0000313" key="5">
    <source>
        <dbReference type="Proteomes" id="UP001165740"/>
    </source>
</evidence>
<name>A0A9U8E225_BIOGL</name>
<comment type="similarity">
    <text evidence="1">Belongs to the FAM161 family.</text>
</comment>
<evidence type="ECO:0000256" key="1">
    <source>
        <dbReference type="ARBA" id="ARBA00006663"/>
    </source>
</evidence>
<dbReference type="PANTHER" id="PTHR21501">
    <property type="entry name" value="PROTEIN FAM-161"/>
    <property type="match status" value="1"/>
</dbReference>
<evidence type="ECO:0000256" key="2">
    <source>
        <dbReference type="ARBA" id="ARBA00023054"/>
    </source>
</evidence>
<dbReference type="InterPro" id="IPR051655">
    <property type="entry name" value="FAM161"/>
</dbReference>
<keyword evidence="5" id="KW-1185">Reference proteome</keyword>
<proteinExistence type="inferred from homology"/>
<accession>A0A9U8E225</accession>
<dbReference type="Pfam" id="PF10595">
    <property type="entry name" value="FAM161A_B"/>
    <property type="match status" value="1"/>
</dbReference>
<dbReference type="AlphaFoldDB" id="A0A9U8E225"/>
<feature type="compositionally biased region" description="Basic and acidic residues" evidence="4">
    <location>
        <begin position="635"/>
        <end position="649"/>
    </location>
</feature>
<dbReference type="KEGG" id="bgt:106057055"/>
<dbReference type="GO" id="GO:0044782">
    <property type="term" value="P:cilium organization"/>
    <property type="evidence" value="ECO:0007669"/>
    <property type="project" value="TreeGrafter"/>
</dbReference>
<protein>
    <submittedName>
        <fullName evidence="6">Protein FAM161A-like isoform X1</fullName>
    </submittedName>
</protein>
<gene>
    <name evidence="6" type="primary">LOC106057055</name>
</gene>
<dbReference type="GeneID" id="106057055"/>
<dbReference type="RefSeq" id="XP_013069550.2">
    <property type="nucleotide sequence ID" value="XM_013214096.2"/>
</dbReference>
<keyword evidence="2 3" id="KW-0175">Coiled coil</keyword>
<dbReference type="OMA" id="RENRWPY"/>
<evidence type="ECO:0000256" key="4">
    <source>
        <dbReference type="SAM" id="MobiDB-lite"/>
    </source>
</evidence>
<dbReference type="GO" id="GO:0005856">
    <property type="term" value="C:cytoskeleton"/>
    <property type="evidence" value="ECO:0007669"/>
    <property type="project" value="UniProtKB-ARBA"/>
</dbReference>
<evidence type="ECO:0000256" key="3">
    <source>
        <dbReference type="SAM" id="Coils"/>
    </source>
</evidence>